<dbReference type="Pfam" id="PF13577">
    <property type="entry name" value="SnoaL_4"/>
    <property type="match status" value="1"/>
</dbReference>
<evidence type="ECO:0000313" key="3">
    <source>
        <dbReference type="Proteomes" id="UP000016568"/>
    </source>
</evidence>
<feature type="domain" description="SnoaL-like" evidence="1">
    <location>
        <begin position="14"/>
        <end position="136"/>
    </location>
</feature>
<dbReference type="EMBL" id="BASZ01000008">
    <property type="protein sequence ID" value="GAD50270.1"/>
    <property type="molecule type" value="Genomic_DNA"/>
</dbReference>
<gene>
    <name evidence="2" type="ORF">NT2_08_00570</name>
</gene>
<dbReference type="InterPro" id="IPR032710">
    <property type="entry name" value="NTF2-like_dom_sf"/>
</dbReference>
<organism evidence="2 3">
    <name type="scientific">Caenibius tardaugens NBRC 16725</name>
    <dbReference type="NCBI Taxonomy" id="1219035"/>
    <lineage>
        <taxon>Bacteria</taxon>
        <taxon>Pseudomonadati</taxon>
        <taxon>Pseudomonadota</taxon>
        <taxon>Alphaproteobacteria</taxon>
        <taxon>Sphingomonadales</taxon>
        <taxon>Erythrobacteraceae</taxon>
        <taxon>Caenibius</taxon>
    </lineage>
</organism>
<dbReference type="OrthoDB" id="1492465at2"/>
<dbReference type="AlphaFoldDB" id="U2YN91"/>
<dbReference type="KEGG" id="ntd:EGO55_03195"/>
<dbReference type="Proteomes" id="UP000016568">
    <property type="component" value="Unassembled WGS sequence"/>
</dbReference>
<dbReference type="InterPro" id="IPR037401">
    <property type="entry name" value="SnoaL-like"/>
</dbReference>
<name>U2YN91_9SPHN</name>
<protein>
    <recommendedName>
        <fullName evidence="1">SnoaL-like domain-containing protein</fullName>
    </recommendedName>
</protein>
<proteinExistence type="predicted"/>
<evidence type="ECO:0000313" key="2">
    <source>
        <dbReference type="EMBL" id="GAD50270.1"/>
    </source>
</evidence>
<dbReference type="Gene3D" id="3.10.450.50">
    <property type="match status" value="1"/>
</dbReference>
<reference evidence="2 3" key="1">
    <citation type="submission" date="2013-09" db="EMBL/GenBank/DDBJ databases">
        <title>Whole genome shotgun sequence of Novosphingobium tardaugens NBRC 16725.</title>
        <authorList>
            <person name="Isaki S."/>
            <person name="Hosoyama A."/>
            <person name="Tsuchikane K."/>
            <person name="Katsumata H."/>
            <person name="Ando Y."/>
            <person name="Yamazaki S."/>
            <person name="Fujita N."/>
        </authorList>
    </citation>
    <scope>NUCLEOTIDE SEQUENCE [LARGE SCALE GENOMIC DNA]</scope>
    <source>
        <strain evidence="2 3">NBRC 16725</strain>
    </source>
</reference>
<sequence length="173" mass="19715">MSADLNDLARRVQAMEDHAAIMETKVRYLRACDRKQPDEVRKCFIDNAVIDFEGFPVFDNADEFVALYTQFGCVPHVLDMHHMQNPVITLTGPDTATGLFDLYFFQIDKQARTLIQLASSYEDEFVKRDGRWLLSKSVSRRLSFLMDEVNEKGLRTVVGLGEQTQTAFGQAAQ</sequence>
<accession>U2YN91</accession>
<comment type="caution">
    <text evidence="2">The sequence shown here is derived from an EMBL/GenBank/DDBJ whole genome shotgun (WGS) entry which is preliminary data.</text>
</comment>
<evidence type="ECO:0000259" key="1">
    <source>
        <dbReference type="Pfam" id="PF13577"/>
    </source>
</evidence>
<dbReference type="eggNOG" id="ENOG5031IT8">
    <property type="taxonomic scope" value="Bacteria"/>
</dbReference>
<keyword evidence="3" id="KW-1185">Reference proteome</keyword>
<dbReference type="RefSeq" id="WP_021691088.1">
    <property type="nucleotide sequence ID" value="NZ_BASZ01000008.1"/>
</dbReference>
<dbReference type="SUPFAM" id="SSF54427">
    <property type="entry name" value="NTF2-like"/>
    <property type="match status" value="1"/>
</dbReference>